<dbReference type="EMBL" id="LRBV02000008">
    <property type="status" value="NOT_ANNOTATED_CDS"/>
    <property type="molecule type" value="Genomic_DNA"/>
</dbReference>
<dbReference type="SUPFAM" id="SSF53901">
    <property type="entry name" value="Thiolase-like"/>
    <property type="match status" value="1"/>
</dbReference>
<protein>
    <recommendedName>
        <fullName evidence="1">beta-ketoacyl-[acyl-carrier-protein] synthase I</fullName>
        <ecNumber evidence="1">2.3.1.41</ecNumber>
    </recommendedName>
</protein>
<organism evidence="5 6">
    <name type="scientific">Quercus lobata</name>
    <name type="common">Valley oak</name>
    <dbReference type="NCBI Taxonomy" id="97700"/>
    <lineage>
        <taxon>Eukaryota</taxon>
        <taxon>Viridiplantae</taxon>
        <taxon>Streptophyta</taxon>
        <taxon>Embryophyta</taxon>
        <taxon>Tracheophyta</taxon>
        <taxon>Spermatophyta</taxon>
        <taxon>Magnoliopsida</taxon>
        <taxon>eudicotyledons</taxon>
        <taxon>Gunneridae</taxon>
        <taxon>Pentapetalae</taxon>
        <taxon>rosids</taxon>
        <taxon>fabids</taxon>
        <taxon>Fagales</taxon>
        <taxon>Fagaceae</taxon>
        <taxon>Quercus</taxon>
    </lineage>
</organism>
<evidence type="ECO:0000313" key="6">
    <source>
        <dbReference type="Proteomes" id="UP000594261"/>
    </source>
</evidence>
<proteinExistence type="predicted"/>
<keyword evidence="2" id="KW-0808">Transferase</keyword>
<dbReference type="AlphaFoldDB" id="A0A7N2MBE9"/>
<name>A0A7N2MBE9_QUELO</name>
<dbReference type="PANTHER" id="PTHR11712">
    <property type="entry name" value="POLYKETIDE SYNTHASE-RELATED"/>
    <property type="match status" value="1"/>
</dbReference>
<keyword evidence="6" id="KW-1185">Reference proteome</keyword>
<dbReference type="InterPro" id="IPR016039">
    <property type="entry name" value="Thiolase-like"/>
</dbReference>
<sequence>MHIRGRDLGQAVRTMRDPSQAATQARQRGVRRLTQAARDLGGARPRPRAAWVTRGLGLARPRSRAAWVARCLGCALPGLVAAWSGLRTALPPGFFSLSVSCFFFSWVLLCYGATRELGGLAYNVGVACDGALGHNFPHSSGGSGRRWSVIGLGMVPLVPLATVSFIMVSEVTCDDGFGDQRSWIRHTRSFTMSVATEDEDEDFVGSEVSATTNEDSNLEGVHQSWSTIRELVGDLESLGVTPKNGCYNCVMDGWQLVLPLSLYRLEDEIWEFDERLMTWERGGEPLVVVPLATRGPLDLESSPMKELGCKEIVDNNQLSQWITNRIKAFKKSKGTSLEVCWAVAFSVDRTYRARLSGLHPNQVDYVNAHATSTLLGDAIEANAIKNVFSEHATSGALALSSTKGAIGHLLGAAGAVEAIFAVLAIDHGVAPLTLNLTKPDIIFNDAFMPLTASKKMPIRAVLSNSFGFGGTNASLLFTSEP</sequence>
<dbReference type="Proteomes" id="UP000594261">
    <property type="component" value="Chromosome 8"/>
</dbReference>
<reference evidence="5 6" key="1">
    <citation type="journal article" date="2016" name="G3 (Bethesda)">
        <title>First Draft Assembly and Annotation of the Genome of a California Endemic Oak Quercus lobata Nee (Fagaceae).</title>
        <authorList>
            <person name="Sork V.L."/>
            <person name="Fitz-Gibbon S.T."/>
            <person name="Puiu D."/>
            <person name="Crepeau M."/>
            <person name="Gugger P.F."/>
            <person name="Sherman R."/>
            <person name="Stevens K."/>
            <person name="Langley C.H."/>
            <person name="Pellegrini M."/>
            <person name="Salzberg S.L."/>
        </authorList>
    </citation>
    <scope>NUCLEOTIDE SEQUENCE [LARGE SCALE GENOMIC DNA]</scope>
    <source>
        <strain evidence="5 6">cv. SW786</strain>
    </source>
</reference>
<accession>A0A7N2MBE9</accession>
<reference evidence="5" key="2">
    <citation type="submission" date="2021-01" db="UniProtKB">
        <authorList>
            <consortium name="EnsemblPlants"/>
        </authorList>
    </citation>
    <scope>IDENTIFICATION</scope>
</reference>
<dbReference type="Gene3D" id="3.40.47.10">
    <property type="match status" value="1"/>
</dbReference>
<dbReference type="Pfam" id="PF02801">
    <property type="entry name" value="Ketoacyl-synt_C"/>
    <property type="match status" value="1"/>
</dbReference>
<evidence type="ECO:0000259" key="4">
    <source>
        <dbReference type="PROSITE" id="PS52004"/>
    </source>
</evidence>
<evidence type="ECO:0000256" key="3">
    <source>
        <dbReference type="SAM" id="MobiDB-lite"/>
    </source>
</evidence>
<dbReference type="PANTHER" id="PTHR11712:SF297">
    <property type="entry name" value="3-OXOACYL-[ACYL-CARRIER-PROTEIN] SYNTHASE, MITOCHONDRIAL"/>
    <property type="match status" value="1"/>
</dbReference>
<dbReference type="InParanoid" id="A0A7N2MBE9"/>
<dbReference type="InterPro" id="IPR020841">
    <property type="entry name" value="PKS_Beta-ketoAc_synthase_dom"/>
</dbReference>
<dbReference type="GO" id="GO:0005739">
    <property type="term" value="C:mitochondrion"/>
    <property type="evidence" value="ECO:0007669"/>
    <property type="project" value="TreeGrafter"/>
</dbReference>
<dbReference type="InterPro" id="IPR000794">
    <property type="entry name" value="Beta-ketoacyl_synthase"/>
</dbReference>
<feature type="region of interest" description="Disordered" evidence="3">
    <location>
        <begin position="1"/>
        <end position="29"/>
    </location>
</feature>
<dbReference type="PROSITE" id="PS52004">
    <property type="entry name" value="KS3_2"/>
    <property type="match status" value="1"/>
</dbReference>
<dbReference type="GO" id="GO:0006633">
    <property type="term" value="P:fatty acid biosynthetic process"/>
    <property type="evidence" value="ECO:0007669"/>
    <property type="project" value="TreeGrafter"/>
</dbReference>
<evidence type="ECO:0000256" key="2">
    <source>
        <dbReference type="ARBA" id="ARBA00022679"/>
    </source>
</evidence>
<dbReference type="GO" id="GO:0004315">
    <property type="term" value="F:3-oxoacyl-[acyl-carrier-protein] synthase activity"/>
    <property type="evidence" value="ECO:0007669"/>
    <property type="project" value="UniProtKB-EC"/>
</dbReference>
<dbReference type="EC" id="2.3.1.41" evidence="1"/>
<evidence type="ECO:0000313" key="5">
    <source>
        <dbReference type="EnsemblPlants" id="QL08p029874:mrna"/>
    </source>
</evidence>
<evidence type="ECO:0000256" key="1">
    <source>
        <dbReference type="ARBA" id="ARBA00013191"/>
    </source>
</evidence>
<dbReference type="SMART" id="SM00825">
    <property type="entry name" value="PKS_KS"/>
    <property type="match status" value="1"/>
</dbReference>
<dbReference type="InterPro" id="IPR014031">
    <property type="entry name" value="Ketoacyl_synth_C"/>
</dbReference>
<dbReference type="EnsemblPlants" id="QL08p029874:mrna">
    <property type="protein sequence ID" value="QL08p029874:mrna"/>
    <property type="gene ID" value="QL08p029874"/>
</dbReference>
<dbReference type="Gramene" id="QL08p029874:mrna">
    <property type="protein sequence ID" value="QL08p029874:mrna"/>
    <property type="gene ID" value="QL08p029874"/>
</dbReference>
<feature type="domain" description="Ketosynthase family 3 (KS3)" evidence="4">
    <location>
        <begin position="1"/>
        <end position="479"/>
    </location>
</feature>